<feature type="compositionally biased region" description="Basic and acidic residues" evidence="1">
    <location>
        <begin position="181"/>
        <end position="203"/>
    </location>
</feature>
<gene>
    <name evidence="2" type="ORF">PENTCL1PPCAC_9659</name>
</gene>
<reference evidence="2" key="1">
    <citation type="submission" date="2023-10" db="EMBL/GenBank/DDBJ databases">
        <title>Genome assembly of Pristionchus species.</title>
        <authorList>
            <person name="Yoshida K."/>
            <person name="Sommer R.J."/>
        </authorList>
    </citation>
    <scope>NUCLEOTIDE SEQUENCE</scope>
    <source>
        <strain evidence="2">RS0144</strain>
    </source>
</reference>
<name>A0AAV5SX38_9BILA</name>
<proteinExistence type="predicted"/>
<dbReference type="PANTHER" id="PTHR22084:SF1">
    <property type="entry name" value="BZIP DOMAIN-CONTAINING PROTEIN-RELATED"/>
    <property type="match status" value="1"/>
</dbReference>
<dbReference type="EMBL" id="BTSX01000003">
    <property type="protein sequence ID" value="GMS87484.1"/>
    <property type="molecule type" value="Genomic_DNA"/>
</dbReference>
<feature type="non-terminal residue" evidence="2">
    <location>
        <position position="1"/>
    </location>
</feature>
<evidence type="ECO:0000256" key="1">
    <source>
        <dbReference type="SAM" id="MobiDB-lite"/>
    </source>
</evidence>
<evidence type="ECO:0000313" key="2">
    <source>
        <dbReference type="EMBL" id="GMS87484.1"/>
    </source>
</evidence>
<feature type="compositionally biased region" description="Low complexity" evidence="1">
    <location>
        <begin position="256"/>
        <end position="268"/>
    </location>
</feature>
<feature type="region of interest" description="Disordered" evidence="1">
    <location>
        <begin position="181"/>
        <end position="232"/>
    </location>
</feature>
<evidence type="ECO:0000313" key="3">
    <source>
        <dbReference type="Proteomes" id="UP001432027"/>
    </source>
</evidence>
<keyword evidence="3" id="KW-1185">Reference proteome</keyword>
<feature type="region of interest" description="Disordered" evidence="1">
    <location>
        <begin position="256"/>
        <end position="284"/>
    </location>
</feature>
<dbReference type="Proteomes" id="UP001432027">
    <property type="component" value="Unassembled WGS sequence"/>
</dbReference>
<comment type="caution">
    <text evidence="2">The sequence shown here is derived from an EMBL/GenBank/DDBJ whole genome shotgun (WGS) entry which is preliminary data.</text>
</comment>
<sequence length="284" mass="32101">LKLFFSMSSAGGGSNGHLASYINAISNVDDKSGGFGDKLNYLNGQSNGNGQRFGVMNGMNSNEATNNLQIPLSMISSTSSAYKQRGAPNTGEINPATFLASLWNNQETDDKSNIYKANQQKELRLPTVSNDGMIGDPMDFQRRLQELKMIQQGFNQEFQSVGGSKPADPDKRARWAEATRRRFENMSDNQKEVQKAKWAEAARRRYSRMTPEQKRELGQRQTERKRQKRQQDKMIGSAIMNFQDQIQVDIDFLEQQQHQVASSSSHQQQHPHHNHRSMQNGSGM</sequence>
<dbReference type="AlphaFoldDB" id="A0AAV5SX38"/>
<accession>A0AAV5SX38</accession>
<protein>
    <submittedName>
        <fullName evidence="2">Uncharacterized protein</fullName>
    </submittedName>
</protein>
<organism evidence="2 3">
    <name type="scientific">Pristionchus entomophagus</name>
    <dbReference type="NCBI Taxonomy" id="358040"/>
    <lineage>
        <taxon>Eukaryota</taxon>
        <taxon>Metazoa</taxon>
        <taxon>Ecdysozoa</taxon>
        <taxon>Nematoda</taxon>
        <taxon>Chromadorea</taxon>
        <taxon>Rhabditida</taxon>
        <taxon>Rhabditina</taxon>
        <taxon>Diplogasteromorpha</taxon>
        <taxon>Diplogasteroidea</taxon>
        <taxon>Neodiplogasteridae</taxon>
        <taxon>Pristionchus</taxon>
    </lineage>
</organism>
<dbReference type="PANTHER" id="PTHR22084">
    <property type="entry name" value="GEX INTERACTING PROTEIN PROTEIN 4"/>
    <property type="match status" value="1"/>
</dbReference>
<feature type="compositionally biased region" description="Basic and acidic residues" evidence="1">
    <location>
        <begin position="211"/>
        <end position="232"/>
    </location>
</feature>